<dbReference type="RefSeq" id="WP_073051912.1">
    <property type="nucleotide sequence ID" value="NZ_FQUP01000001.1"/>
</dbReference>
<evidence type="ECO:0000313" key="6">
    <source>
        <dbReference type="Proteomes" id="UP000184485"/>
    </source>
</evidence>
<feature type="active site" description="Proton donor/acceptor" evidence="2">
    <location>
        <position position="207"/>
    </location>
</feature>
<keyword evidence="3" id="KW-0862">Zinc</keyword>
<evidence type="ECO:0000259" key="4">
    <source>
        <dbReference type="Pfam" id="PF08450"/>
    </source>
</evidence>
<organism evidence="5 6">
    <name type="scientific">Kaistia soli DSM 19436</name>
    <dbReference type="NCBI Taxonomy" id="1122133"/>
    <lineage>
        <taxon>Bacteria</taxon>
        <taxon>Pseudomonadati</taxon>
        <taxon>Pseudomonadota</taxon>
        <taxon>Alphaproteobacteria</taxon>
        <taxon>Hyphomicrobiales</taxon>
        <taxon>Kaistiaceae</taxon>
        <taxon>Kaistia</taxon>
    </lineage>
</organism>
<dbReference type="InterPro" id="IPR013658">
    <property type="entry name" value="SGL"/>
</dbReference>
<sequence length="298" mass="32315">MSEPQCIVPAGDRCGEGVVWHAAERAVYWTDINRFLIHRLDTESGSIRSWFFDEPVTAIGITDRADTFIIALGSKVILWQPAKDARADFARPEANTPAARLNDGRPDPFGDLIVGSMFNNVAPDGSSVDISGPPLGVLYRVRADGSTETIKRDIGITNTMAWDLKRGRFYTADTLKNEIWAFDYDAATGALSGERDHFAGFDRGSPDGSQIDAEGHLWNARYGGGCVVRISPEGTVSNVLDMPVGNITNCTFGGDDLKTLYITTAQGGSGPLERLAGGLFAYRSDVPGVAETVFRFDR</sequence>
<accession>A0A1M4XVH4</accession>
<dbReference type="Pfam" id="PF08450">
    <property type="entry name" value="SGL"/>
    <property type="match status" value="1"/>
</dbReference>
<feature type="binding site" evidence="3">
    <location>
        <position position="158"/>
    </location>
    <ligand>
        <name>a divalent metal cation</name>
        <dbReference type="ChEBI" id="CHEBI:60240"/>
    </ligand>
</feature>
<dbReference type="PANTHER" id="PTHR10907:SF47">
    <property type="entry name" value="REGUCALCIN"/>
    <property type="match status" value="1"/>
</dbReference>
<evidence type="ECO:0000256" key="2">
    <source>
        <dbReference type="PIRSR" id="PIRSR605511-1"/>
    </source>
</evidence>
<feature type="domain" description="SMP-30/Gluconolactonase/LRE-like region" evidence="4">
    <location>
        <begin position="14"/>
        <end position="266"/>
    </location>
</feature>
<evidence type="ECO:0000313" key="5">
    <source>
        <dbReference type="EMBL" id="SHE97574.1"/>
    </source>
</evidence>
<name>A0A1M4XVH4_9HYPH</name>
<evidence type="ECO:0000256" key="3">
    <source>
        <dbReference type="PIRSR" id="PIRSR605511-2"/>
    </source>
</evidence>
<dbReference type="SUPFAM" id="SSF63829">
    <property type="entry name" value="Calcium-dependent phosphotriesterase"/>
    <property type="match status" value="1"/>
</dbReference>
<gene>
    <name evidence="5" type="ORF">SAMN02745157_1354</name>
</gene>
<dbReference type="InterPro" id="IPR005511">
    <property type="entry name" value="SMP-30"/>
</dbReference>
<dbReference type="OrthoDB" id="2633250at2"/>
<keyword evidence="6" id="KW-1185">Reference proteome</keyword>
<feature type="binding site" evidence="3">
    <location>
        <position position="100"/>
    </location>
    <ligand>
        <name>substrate</name>
    </ligand>
</feature>
<feature type="binding site" evidence="3">
    <location>
        <position position="16"/>
    </location>
    <ligand>
        <name>a divalent metal cation</name>
        <dbReference type="ChEBI" id="CHEBI:60240"/>
    </ligand>
</feature>
<comment type="cofactor">
    <cofactor evidence="3">
        <name>Zn(2+)</name>
        <dbReference type="ChEBI" id="CHEBI:29105"/>
    </cofactor>
    <text evidence="3">Binds 1 divalent metal cation per subunit.</text>
</comment>
<dbReference type="STRING" id="1122133.SAMN02745157_1354"/>
<dbReference type="EMBL" id="FQUP01000001">
    <property type="protein sequence ID" value="SHE97574.1"/>
    <property type="molecule type" value="Genomic_DNA"/>
</dbReference>
<dbReference type="Gene3D" id="2.120.10.30">
    <property type="entry name" value="TolB, C-terminal domain"/>
    <property type="match status" value="1"/>
</dbReference>
<dbReference type="Proteomes" id="UP000184485">
    <property type="component" value="Unassembled WGS sequence"/>
</dbReference>
<dbReference type="GO" id="GO:0004341">
    <property type="term" value="F:gluconolactonase activity"/>
    <property type="evidence" value="ECO:0007669"/>
    <property type="project" value="TreeGrafter"/>
</dbReference>
<dbReference type="GO" id="GO:0019853">
    <property type="term" value="P:L-ascorbic acid biosynthetic process"/>
    <property type="evidence" value="ECO:0007669"/>
    <property type="project" value="TreeGrafter"/>
</dbReference>
<dbReference type="GO" id="GO:0005509">
    <property type="term" value="F:calcium ion binding"/>
    <property type="evidence" value="ECO:0007669"/>
    <property type="project" value="TreeGrafter"/>
</dbReference>
<feature type="binding site" evidence="3">
    <location>
        <position position="102"/>
    </location>
    <ligand>
        <name>substrate</name>
    </ligand>
</feature>
<comment type="similarity">
    <text evidence="1">Belongs to the SMP-30/CGR1 family.</text>
</comment>
<feature type="binding site" evidence="3">
    <location>
        <position position="207"/>
    </location>
    <ligand>
        <name>a divalent metal cation</name>
        <dbReference type="ChEBI" id="CHEBI:60240"/>
    </ligand>
</feature>
<protein>
    <submittedName>
        <fullName evidence="5">Sugar lactone lactonase YvrE</fullName>
    </submittedName>
</protein>
<keyword evidence="3" id="KW-0479">Metal-binding</keyword>
<dbReference type="AlphaFoldDB" id="A0A1M4XVH4"/>
<dbReference type="PANTHER" id="PTHR10907">
    <property type="entry name" value="REGUCALCIN"/>
    <property type="match status" value="1"/>
</dbReference>
<dbReference type="InterPro" id="IPR011042">
    <property type="entry name" value="6-blade_b-propeller_TolB-like"/>
</dbReference>
<proteinExistence type="inferred from homology"/>
<evidence type="ECO:0000256" key="1">
    <source>
        <dbReference type="ARBA" id="ARBA00008853"/>
    </source>
</evidence>
<dbReference type="PRINTS" id="PR01790">
    <property type="entry name" value="SMP30FAMILY"/>
</dbReference>
<reference evidence="5 6" key="1">
    <citation type="submission" date="2016-11" db="EMBL/GenBank/DDBJ databases">
        <authorList>
            <person name="Jaros S."/>
            <person name="Januszkiewicz K."/>
            <person name="Wedrychowicz H."/>
        </authorList>
    </citation>
    <scope>NUCLEOTIDE SEQUENCE [LARGE SCALE GENOMIC DNA]</scope>
    <source>
        <strain evidence="5 6">DSM 19436</strain>
    </source>
</reference>